<keyword evidence="3" id="KW-1185">Reference proteome</keyword>
<feature type="region of interest" description="Disordered" evidence="1">
    <location>
        <begin position="1"/>
        <end position="22"/>
    </location>
</feature>
<gene>
    <name evidence="2" type="ORF">F6S87_00120</name>
</gene>
<sequence>MTTPTPPSQTRAPQPMPPDRRRLGSVDGVLKSATGDISYHFQSCYSLSLSPDLCRQMARHGCQYIVMMMDVLRLRMDPKVLEAASTRECVDRLRLLLRLVAKAPDCSLALMMRSRIFPPVEPRLVDGMVLNENKVEMTSLVRVAGAEFWINLAFSRQGTQWICVVADIGQPG</sequence>
<dbReference type="Proteomes" id="UP000469292">
    <property type="component" value="Unassembled WGS sequence"/>
</dbReference>
<proteinExistence type="predicted"/>
<protein>
    <submittedName>
        <fullName evidence="2">Uncharacterized protein</fullName>
    </submittedName>
</protein>
<comment type="caution">
    <text evidence="2">The sequence shown here is derived from an EMBL/GenBank/DDBJ whole genome shotgun (WGS) entry which is preliminary data.</text>
</comment>
<evidence type="ECO:0000313" key="3">
    <source>
        <dbReference type="Proteomes" id="UP000469292"/>
    </source>
</evidence>
<organism evidence="2 3">
    <name type="scientific">Bifidobacterium choloepi</name>
    <dbReference type="NCBI Taxonomy" id="2614131"/>
    <lineage>
        <taxon>Bacteria</taxon>
        <taxon>Bacillati</taxon>
        <taxon>Actinomycetota</taxon>
        <taxon>Actinomycetes</taxon>
        <taxon>Bifidobacteriales</taxon>
        <taxon>Bifidobacteriaceae</taxon>
        <taxon>Bifidobacterium</taxon>
    </lineage>
</organism>
<dbReference type="AlphaFoldDB" id="A0A6I5N5M0"/>
<accession>A0A6I5N5M0</accession>
<evidence type="ECO:0000256" key="1">
    <source>
        <dbReference type="SAM" id="MobiDB-lite"/>
    </source>
</evidence>
<evidence type="ECO:0000313" key="2">
    <source>
        <dbReference type="EMBL" id="NEG69061.1"/>
    </source>
</evidence>
<name>A0A6I5N5M0_9BIFI</name>
<dbReference type="EMBL" id="VYSG01000001">
    <property type="protein sequence ID" value="NEG69061.1"/>
    <property type="molecule type" value="Genomic_DNA"/>
</dbReference>
<dbReference type="RefSeq" id="WP_163226670.1">
    <property type="nucleotide sequence ID" value="NZ_VYSG01000001.1"/>
</dbReference>
<reference evidence="2 3" key="1">
    <citation type="submission" date="2019-09" db="EMBL/GenBank/DDBJ databases">
        <title>Phylogenetic characterization of a novel taxon of the genus Bifidobacterium: Bifidobacterium choloepi sp. nov.</title>
        <authorList>
            <person name="Modesto M."/>
            <person name="Satti M."/>
        </authorList>
    </citation>
    <scope>NUCLEOTIDE SEQUENCE [LARGE SCALE GENOMIC DNA]</scope>
    <source>
        <strain evidence="2 3">BRDM6</strain>
    </source>
</reference>